<feature type="region of interest" description="Disordered" evidence="15">
    <location>
        <begin position="247"/>
        <end position="283"/>
    </location>
</feature>
<organism evidence="21">
    <name type="scientific">Phallusia mammillata</name>
    <dbReference type="NCBI Taxonomy" id="59560"/>
    <lineage>
        <taxon>Eukaryota</taxon>
        <taxon>Metazoa</taxon>
        <taxon>Chordata</taxon>
        <taxon>Tunicata</taxon>
        <taxon>Ascidiacea</taxon>
        <taxon>Phlebobranchia</taxon>
        <taxon>Ascidiidae</taxon>
        <taxon>Phallusia</taxon>
    </lineage>
</organism>
<feature type="domain" description="CoA carboxyltransferase N-terminal" evidence="19">
    <location>
        <begin position="1794"/>
        <end position="2131"/>
    </location>
</feature>
<dbReference type="FunFam" id="2.40.460.10:FF:000001">
    <property type="entry name" value="Acetyl-CoA carboxylase 1"/>
    <property type="match status" value="1"/>
</dbReference>
<dbReference type="InterPro" id="IPR049074">
    <property type="entry name" value="ACCA_BT"/>
</dbReference>
<evidence type="ECO:0000313" key="21">
    <source>
        <dbReference type="EMBL" id="CAB3219668.1"/>
    </source>
</evidence>
<evidence type="ECO:0000256" key="14">
    <source>
        <dbReference type="PROSITE-ProRule" id="PRU00409"/>
    </source>
</evidence>
<keyword evidence="7 14" id="KW-0067">ATP-binding</keyword>
<dbReference type="Pfam" id="PF01039">
    <property type="entry name" value="Carboxyl_trans"/>
    <property type="match status" value="1"/>
</dbReference>
<dbReference type="EMBL" id="LR782635">
    <property type="protein sequence ID" value="CAB3219668.1"/>
    <property type="molecule type" value="mRNA"/>
</dbReference>
<dbReference type="Pfam" id="PF02786">
    <property type="entry name" value="CPSase_L_D2"/>
    <property type="match status" value="1"/>
</dbReference>
<evidence type="ECO:0000259" key="20">
    <source>
        <dbReference type="PROSITE" id="PS50989"/>
    </source>
</evidence>
<dbReference type="InterPro" id="IPR005479">
    <property type="entry name" value="CPAse_ATP-bd"/>
</dbReference>
<keyword evidence="10" id="KW-0092">Biotin</keyword>
<dbReference type="Gene3D" id="2.40.460.10">
    <property type="entry name" value="Biotin dependent carboxylase carboxyltransferase"/>
    <property type="match status" value="1"/>
</dbReference>
<dbReference type="SMART" id="SM00878">
    <property type="entry name" value="Biotin_carb_C"/>
    <property type="match status" value="1"/>
</dbReference>
<keyword evidence="11" id="KW-0511">Multifunctional enzyme</keyword>
<dbReference type="UniPathway" id="UPA00655">
    <property type="reaction ID" value="UER00711"/>
</dbReference>
<feature type="domain" description="CoA carboxyltransferase C-terminal" evidence="20">
    <location>
        <begin position="2136"/>
        <end position="2450"/>
    </location>
</feature>
<dbReference type="PANTHER" id="PTHR45728">
    <property type="entry name" value="ACETYL-COA CARBOXYLASE, ISOFORM A"/>
    <property type="match status" value="1"/>
</dbReference>
<dbReference type="Gene3D" id="3.30.470.20">
    <property type="entry name" value="ATP-grasp fold, B domain"/>
    <property type="match status" value="1"/>
</dbReference>
<dbReference type="PROSITE" id="PS00867">
    <property type="entry name" value="CPSASE_2"/>
    <property type="match status" value="1"/>
</dbReference>
<reference evidence="21" key="1">
    <citation type="submission" date="2020-04" db="EMBL/GenBank/DDBJ databases">
        <authorList>
            <person name="Neveu A P."/>
        </authorList>
    </citation>
    <scope>NUCLEOTIDE SEQUENCE</scope>
    <source>
        <tissue evidence="21">Whole embryo</tissue>
    </source>
</reference>
<dbReference type="InterPro" id="IPR011763">
    <property type="entry name" value="COA_CT_C"/>
</dbReference>
<dbReference type="InterPro" id="IPR005482">
    <property type="entry name" value="Biotin_COase_C"/>
</dbReference>
<dbReference type="Gene3D" id="3.90.226.10">
    <property type="entry name" value="2-enoyl-CoA Hydratase, Chain A, domain 1"/>
    <property type="match status" value="2"/>
</dbReference>
<dbReference type="FunFam" id="2.40.50.100:FF:000005">
    <property type="entry name" value="Acetyl-CoA carboxylase 1"/>
    <property type="match status" value="1"/>
</dbReference>
<dbReference type="SUPFAM" id="SSF52096">
    <property type="entry name" value="ClpP/crotonase"/>
    <property type="match status" value="2"/>
</dbReference>
<dbReference type="GO" id="GO:0003989">
    <property type="term" value="F:acetyl-CoA carboxylase activity"/>
    <property type="evidence" value="ECO:0007669"/>
    <property type="project" value="UniProtKB-EC"/>
</dbReference>
<dbReference type="InterPro" id="IPR011764">
    <property type="entry name" value="Biotin_carboxylation_dom"/>
</dbReference>
<dbReference type="CDD" id="cd06850">
    <property type="entry name" value="biotinyl_domain"/>
    <property type="match status" value="1"/>
</dbReference>
<evidence type="ECO:0000256" key="3">
    <source>
        <dbReference type="ARBA" id="ARBA00022516"/>
    </source>
</evidence>
<evidence type="ECO:0000259" key="18">
    <source>
        <dbReference type="PROSITE" id="PS50979"/>
    </source>
</evidence>
<dbReference type="Gene3D" id="3.30.1490.20">
    <property type="entry name" value="ATP-grasp fold, A domain"/>
    <property type="match status" value="1"/>
</dbReference>
<evidence type="ECO:0000256" key="9">
    <source>
        <dbReference type="ARBA" id="ARBA00023160"/>
    </source>
</evidence>
<dbReference type="PROSITE" id="PS50980">
    <property type="entry name" value="COA_CT_NTER"/>
    <property type="match status" value="1"/>
</dbReference>
<keyword evidence="4" id="KW-0436">Ligase</keyword>
<evidence type="ECO:0000259" key="16">
    <source>
        <dbReference type="PROSITE" id="PS50968"/>
    </source>
</evidence>
<dbReference type="SUPFAM" id="SSF51246">
    <property type="entry name" value="Rudiment single hybrid motif"/>
    <property type="match status" value="1"/>
</dbReference>
<dbReference type="Pfam" id="PF02785">
    <property type="entry name" value="Biotin_carb_C"/>
    <property type="match status" value="1"/>
</dbReference>
<dbReference type="InterPro" id="IPR011054">
    <property type="entry name" value="Rudment_hybrid_motif"/>
</dbReference>
<keyword evidence="3" id="KW-0444">Lipid biosynthesis</keyword>
<accession>A0A6F9D646</accession>
<dbReference type="InterPro" id="IPR049076">
    <property type="entry name" value="ACCA"/>
</dbReference>
<dbReference type="PROSITE" id="PS50989">
    <property type="entry name" value="COA_CT_CTER"/>
    <property type="match status" value="1"/>
</dbReference>
<gene>
    <name evidence="21" type="primary">Acacb</name>
</gene>
<evidence type="ECO:0000256" key="2">
    <source>
        <dbReference type="ARBA" id="ARBA00004956"/>
    </source>
</evidence>
<dbReference type="SUPFAM" id="SSF52440">
    <property type="entry name" value="PreATP-grasp domain"/>
    <property type="match status" value="1"/>
</dbReference>
<dbReference type="PROSITE" id="PS50975">
    <property type="entry name" value="ATP_GRASP"/>
    <property type="match status" value="1"/>
</dbReference>
<feature type="domain" description="Biotin carboxylation" evidence="18">
    <location>
        <begin position="315"/>
        <end position="835"/>
    </location>
</feature>
<evidence type="ECO:0000256" key="13">
    <source>
        <dbReference type="ARBA" id="ARBA00048600"/>
    </source>
</evidence>
<dbReference type="Gene3D" id="3.90.1770.10">
    <property type="entry name" value="PreATP-grasp domain"/>
    <property type="match status" value="1"/>
</dbReference>
<dbReference type="GO" id="GO:0046872">
    <property type="term" value="F:metal ion binding"/>
    <property type="evidence" value="ECO:0007669"/>
    <property type="project" value="InterPro"/>
</dbReference>
<comment type="cofactor">
    <cofactor evidence="1">
        <name>biotin</name>
        <dbReference type="ChEBI" id="CHEBI:57586"/>
    </cofactor>
</comment>
<keyword evidence="6" id="KW-0276">Fatty acid metabolism</keyword>
<dbReference type="GO" id="GO:0004075">
    <property type="term" value="F:biotin carboxylase activity"/>
    <property type="evidence" value="ECO:0007669"/>
    <property type="project" value="UniProtKB-EC"/>
</dbReference>
<keyword evidence="9" id="KW-0275">Fatty acid biosynthesis</keyword>
<evidence type="ECO:0000256" key="10">
    <source>
        <dbReference type="ARBA" id="ARBA00023267"/>
    </source>
</evidence>
<dbReference type="Gene3D" id="3.40.50.20">
    <property type="match status" value="1"/>
</dbReference>
<dbReference type="Gene3D" id="2.40.50.100">
    <property type="match status" value="1"/>
</dbReference>
<evidence type="ECO:0000256" key="7">
    <source>
        <dbReference type="ARBA" id="ARBA00022840"/>
    </source>
</evidence>
<keyword evidence="8" id="KW-0443">Lipid metabolism</keyword>
<evidence type="ECO:0000256" key="6">
    <source>
        <dbReference type="ARBA" id="ARBA00022832"/>
    </source>
</evidence>
<dbReference type="InterPro" id="IPR000089">
    <property type="entry name" value="Biotin_lipoyl"/>
</dbReference>
<dbReference type="Pfam" id="PF00364">
    <property type="entry name" value="Biotin_lipoyl"/>
    <property type="match status" value="1"/>
</dbReference>
<dbReference type="Pfam" id="PF21385">
    <property type="entry name" value="ACCA_BT"/>
    <property type="match status" value="1"/>
</dbReference>
<dbReference type="PROSITE" id="PS50979">
    <property type="entry name" value="BC"/>
    <property type="match status" value="1"/>
</dbReference>
<evidence type="ECO:0000256" key="5">
    <source>
        <dbReference type="ARBA" id="ARBA00022741"/>
    </source>
</evidence>
<dbReference type="Pfam" id="PF00289">
    <property type="entry name" value="Biotin_carb_N"/>
    <property type="match status" value="1"/>
</dbReference>
<feature type="domain" description="Lipoyl-binding" evidence="16">
    <location>
        <begin position="962"/>
        <end position="1036"/>
    </location>
</feature>
<dbReference type="InterPro" id="IPR011761">
    <property type="entry name" value="ATP-grasp"/>
</dbReference>
<evidence type="ECO:0000259" key="19">
    <source>
        <dbReference type="PROSITE" id="PS50980"/>
    </source>
</evidence>
<proteinExistence type="evidence at transcript level"/>
<evidence type="ECO:0000256" key="15">
    <source>
        <dbReference type="SAM" id="MobiDB-lite"/>
    </source>
</evidence>
<dbReference type="SUPFAM" id="SSF51230">
    <property type="entry name" value="Single hybrid motif"/>
    <property type="match status" value="1"/>
</dbReference>
<evidence type="ECO:0000256" key="4">
    <source>
        <dbReference type="ARBA" id="ARBA00022598"/>
    </source>
</evidence>
<dbReference type="GO" id="GO:2001295">
    <property type="term" value="P:malonyl-CoA biosynthetic process"/>
    <property type="evidence" value="ECO:0007669"/>
    <property type="project" value="UniProtKB-UniPathway"/>
</dbReference>
<dbReference type="PROSITE" id="PS00866">
    <property type="entry name" value="CPSASE_1"/>
    <property type="match status" value="1"/>
</dbReference>
<evidence type="ECO:0000256" key="12">
    <source>
        <dbReference type="ARBA" id="ARBA00048065"/>
    </source>
</evidence>
<dbReference type="InterPro" id="IPR034733">
    <property type="entry name" value="AcCoA_carboxyl_beta"/>
</dbReference>
<dbReference type="GO" id="GO:0005739">
    <property type="term" value="C:mitochondrion"/>
    <property type="evidence" value="ECO:0007669"/>
    <property type="project" value="TreeGrafter"/>
</dbReference>
<evidence type="ECO:0000256" key="11">
    <source>
        <dbReference type="ARBA" id="ARBA00023268"/>
    </source>
</evidence>
<sequence>MTASVLPESHGVNPFSWFLVNENEPDRFTGHQHFHFHNTTAATVLSQLSSMTKGEASRTSSGDDIFPLLHENYEVLASRRKSDHEIPVAADNSTEIVVAEAISSESGRSCVDSQQQENHDDTPWSGLTGYIKKCKQRKRYNCLRCGSPLELTKKPAEKCRIEAHNQIQRSKSWPGTSTSNVDIAKKSPEKQVYKCGNCGKRYTDLTLSKRLRKRSFFARRINGVRRSITWPLPMDCIDELEESEDAVTSVTSQDGGDDTNQSQSNSSPTDLNSSGSSINVGNKNQMRKQFSSKKFSRCLAATVPELVKILGGKHPIEKVLIANNGIAAVKCMRSIRRWAYEMFRNEKAIHFVAMVTPEDLNANAEYIKMADSYVHVPGGANNNNYANVDLIVDLAKRTNVQGVWAGWGHASENPKLPEKLSKLNIAFLGPSASAMWALGDKIASSIVAQTAGVPTLPWSGSGLTIANSVTNGNSVNGSPEDNVSESSSNSQNFCVLSVPDDIYSQGCVDNVEAAMKAALKIGYPVMIKASEGGGGKGIRKVVCPDDFPAALRQVQSEVPGSPVFIMKLATQSRHLEVQVLADQYGNAISLFGRDCSIQRRHQKIIEEAPTTVAGKDVWTKMEQDAVTLAKMVGYVSAGTVEYLYSEDGSYSFLELNPRLQVEHPCTEMIADVNLPAAQLQVAMGIPLYRIRDIRILYNEDPSSDNEIDFTAPRHTPEPHGHVIAARITSENPDEGFKPSAGTVQELNFRSSKNVWGYFSVGAAGGLHEYADSQFGHCFAWGENREYAISNMVMALKELSIRGDFRTTVEYLGRLLEDPCFQQNQIDTAWLDLLIAEKVKSERPCTTVGLVCTALHIADSKYQARFDFYVSSLERGQVLTPTSLKTSESVELISDGVKYILEVTKISETCYYIKCNSWNMEVDVYRLTDGGLLLSLDGISRTTYLKEEVDKFRITINNQTSEFEKENDPSVLRAPSAGKLINFLVADGAHVFASQTYAEIEVMKMVMSLTASESGTVHYVKRAGAVLEAGSIVARLEPDDPTCIKRATLFEGELEKFEGSDDLSDTEKSHQVFSVMHKRLTCIMKGLCRPDEIFVDKMKETVNTLISALKDPSLPLLELQEVMTNLSGRLPAKLDQFIRREMSSYASNITSMMSQFPGPRIRRYIDKYAAVLTNKSEQDVFFVNTQSILQIVNRYSSGIRGHLKAVILSLVKEYFRVESQFQHGSFDKSVIALRDKSKDNIRNVVEDVLSHASVAKKNVLVVQLINAVSGRDHSLPDDVSAVLEQLAKLSKHDNAKVALRARQVLIAAHQPPYELRHNQVESIFLSSIGSYGTEFCPENLKKLIFSETTIFDVLPDFFYHQNPVVRMAAFEVYVRRSYIAYELNSVQHHEIGSSNCVLEFQFMLPSSHPNRMHQREYQIPSTSSLPKVASVGEGLNTFDPSLLPPCQRMGIMAAFTDFGQFKEHFQFILRCFHNASPPDSPLTIDVQASIPQSTSFRFGSSSSRDEDTTSLCSVTDEPIHILNVAISTQHGVDDETLNTQFMEFVRSHQMELSETGIRRVTFLVHKRKEVPKYFTYRARDCFDEDRIYRHLEPALAFQLELNRMRNFRLKAVQTNNHRLHLYLGSARVEEGTEVMDHRFFVRAIIRHSDLVTKEASFEFLHNEAERLLLEAMDELEVAFSATENTRIDCNHIFMNFVPNVMIDPLKLEENIRSMVLRYGSRLWKLRVLQAEIKVNVRLTDDGDPLPFRIFLTKDSGYYLDISIYKEVTNATGQTMFQAYNTSRPGPLNGMLISTPYVTKDLLQAKRFKAHSLNTTYVYDFPEMIKQSLSDIWKAFATKGDWGIAIPDTLISTEELVLNSQGQLANMNRQPGENEIGMVAWKMTLHTPEYPDGRKIICIANDITCNIGSFGPEEDLLYQRASELARQEGIPRIYLSANSGARIGLAEELRHLFRVAWHDPNNTQKGFKYIYLTPHDFKKLSALNSVVAEHIEEGGESRYKIIDIIGKDEALGSRCLRWSGTIAGETSLAYDEVVTISLVTCRAVGIGAYLVRLGQRVVQVDNSYIILTGHQALNKVLGREVYNSNNQLGGIQIMFNNGVSHSTVTWDYEGILVILRWLSYIPATRNSPLPILPSNRDPVDREVRFSPSKASYDPRHMLAGATNENDEWLGGFFDRDSFDEILHGWANTVVVGRARLGGVPVGVVAVETRTVDVDVPADPADMESEEKTVHRAGQVWYPDSAYKTAQAILDFDREGLPLIMFANWRGFSGGMKDMYDEVLKFGSYIVDALRKYRQPVIVYIPPHAELRGGAWVVVDPTINSTHMELYADQESRGGVLEPEATVEIKFRRKDLIKTMKRCDQEYAGISSKLENEELSEAERKTLNNKLKEREDYLEPVYHQVAVEFADLHDTPGGMLAKGCISGILQWKTSRSFVYWRLRRLLLQDDVKKRCIGINKDLTNGQIDAMLRRWFVEDLGTVKAHLWEDNKAVADWLSLQLNSSKNKTGSSILEENIKILQRDSISQQIRHLSQTSPDIALHSMVQLAQSLSPEQRKEAVKILESLET</sequence>
<dbReference type="FunFam" id="3.30.470.20:FF:000005">
    <property type="entry name" value="Acetyl-CoA carboxylase 1"/>
    <property type="match status" value="1"/>
</dbReference>
<comment type="catalytic activity">
    <reaction evidence="12">
        <text>hydrogencarbonate + acetyl-CoA + ATP = malonyl-CoA + ADP + phosphate + H(+)</text>
        <dbReference type="Rhea" id="RHEA:11308"/>
        <dbReference type="ChEBI" id="CHEBI:15378"/>
        <dbReference type="ChEBI" id="CHEBI:17544"/>
        <dbReference type="ChEBI" id="CHEBI:30616"/>
        <dbReference type="ChEBI" id="CHEBI:43474"/>
        <dbReference type="ChEBI" id="CHEBI:57288"/>
        <dbReference type="ChEBI" id="CHEBI:57384"/>
        <dbReference type="ChEBI" id="CHEBI:456216"/>
        <dbReference type="EC" id="6.4.1.2"/>
    </reaction>
</comment>
<dbReference type="InterPro" id="IPR013537">
    <property type="entry name" value="AcCoA_COase_cen"/>
</dbReference>
<dbReference type="GO" id="GO:0006633">
    <property type="term" value="P:fatty acid biosynthetic process"/>
    <property type="evidence" value="ECO:0007669"/>
    <property type="project" value="UniProtKB-KW"/>
</dbReference>
<dbReference type="PROSITE" id="PS50968">
    <property type="entry name" value="BIOTINYL_LIPOYL"/>
    <property type="match status" value="1"/>
</dbReference>
<dbReference type="InterPro" id="IPR011053">
    <property type="entry name" value="Single_hybrid_motif"/>
</dbReference>
<dbReference type="FunFam" id="3.90.226.10:FF:000010">
    <property type="entry name" value="acetyl-CoA carboxylase isoform X2"/>
    <property type="match status" value="1"/>
</dbReference>
<comment type="catalytic activity">
    <reaction evidence="13">
        <text>N(6)-biotinyl-L-lysyl-[protein] + hydrogencarbonate + ATP = N(6)-carboxybiotinyl-L-lysyl-[protein] + ADP + phosphate + H(+)</text>
        <dbReference type="Rhea" id="RHEA:13501"/>
        <dbReference type="Rhea" id="RHEA-COMP:10505"/>
        <dbReference type="Rhea" id="RHEA-COMP:10506"/>
        <dbReference type="ChEBI" id="CHEBI:15378"/>
        <dbReference type="ChEBI" id="CHEBI:17544"/>
        <dbReference type="ChEBI" id="CHEBI:30616"/>
        <dbReference type="ChEBI" id="CHEBI:43474"/>
        <dbReference type="ChEBI" id="CHEBI:83144"/>
        <dbReference type="ChEBI" id="CHEBI:83145"/>
        <dbReference type="ChEBI" id="CHEBI:456216"/>
        <dbReference type="EC" id="6.3.4.14"/>
    </reaction>
</comment>
<dbReference type="InterPro" id="IPR029045">
    <property type="entry name" value="ClpP/crotonase-like_dom_sf"/>
</dbReference>
<evidence type="ECO:0000259" key="17">
    <source>
        <dbReference type="PROSITE" id="PS50975"/>
    </source>
</evidence>
<name>A0A6F9D646_9ASCI</name>
<dbReference type="GO" id="GO:0005524">
    <property type="term" value="F:ATP binding"/>
    <property type="evidence" value="ECO:0007669"/>
    <property type="project" value="UniProtKB-UniRule"/>
</dbReference>
<dbReference type="InterPro" id="IPR005481">
    <property type="entry name" value="BC-like_N"/>
</dbReference>
<dbReference type="InterPro" id="IPR016185">
    <property type="entry name" value="PreATP-grasp_dom_sf"/>
</dbReference>
<feature type="domain" description="ATP-grasp" evidence="17">
    <location>
        <begin position="480"/>
        <end position="683"/>
    </location>
</feature>
<protein>
    <submittedName>
        <fullName evidence="21">Acetyl-CoA carboxylase-like</fullName>
    </submittedName>
</protein>
<dbReference type="SUPFAM" id="SSF56059">
    <property type="entry name" value="Glutathione synthetase ATP-binding domain-like"/>
    <property type="match status" value="1"/>
</dbReference>
<dbReference type="PANTHER" id="PTHR45728:SF3">
    <property type="entry name" value="ACETYL-COA CARBOXYLASE"/>
    <property type="match status" value="1"/>
</dbReference>
<dbReference type="InterPro" id="IPR011762">
    <property type="entry name" value="COA_CT_N"/>
</dbReference>
<keyword evidence="5 14" id="KW-0547">Nucleotide-binding</keyword>
<dbReference type="FunFam" id="3.40.50.20:FF:000005">
    <property type="entry name" value="acetyl-CoA carboxylase isoform X2"/>
    <property type="match status" value="1"/>
</dbReference>
<dbReference type="Pfam" id="PF08326">
    <property type="entry name" value="ACC_central"/>
    <property type="match status" value="1"/>
</dbReference>
<dbReference type="FunFam" id="3.30.1490.20:FF:000003">
    <property type="entry name" value="acetyl-CoA carboxylase isoform X1"/>
    <property type="match status" value="1"/>
</dbReference>
<evidence type="ECO:0000256" key="1">
    <source>
        <dbReference type="ARBA" id="ARBA00001953"/>
    </source>
</evidence>
<dbReference type="InterPro" id="IPR013815">
    <property type="entry name" value="ATP_grasp_subdomain_1"/>
</dbReference>
<evidence type="ECO:0000256" key="8">
    <source>
        <dbReference type="ARBA" id="ARBA00023098"/>
    </source>
</evidence>
<comment type="pathway">
    <text evidence="2">Lipid metabolism; malonyl-CoA biosynthesis; malonyl-CoA from acetyl-CoA: step 1/1.</text>
</comment>